<name>A0A7K1SXB1_9SPHI</name>
<keyword evidence="2" id="KW-1185">Reference proteome</keyword>
<protein>
    <recommendedName>
        <fullName evidence="3">BlaI/MecI/CopY family transcriptional regulator</fullName>
    </recommendedName>
</protein>
<dbReference type="Proteomes" id="UP000462014">
    <property type="component" value="Unassembled WGS sequence"/>
</dbReference>
<comment type="caution">
    <text evidence="1">The sequence shown here is derived from an EMBL/GenBank/DDBJ whole genome shotgun (WGS) entry which is preliminary data.</text>
</comment>
<proteinExistence type="predicted"/>
<dbReference type="AlphaFoldDB" id="A0A7K1SXB1"/>
<organism evidence="1 2">
    <name type="scientific">Mucilaginibacter arboris</name>
    <dbReference type="NCBI Taxonomy" id="2682090"/>
    <lineage>
        <taxon>Bacteria</taxon>
        <taxon>Pseudomonadati</taxon>
        <taxon>Bacteroidota</taxon>
        <taxon>Sphingobacteriia</taxon>
        <taxon>Sphingobacteriales</taxon>
        <taxon>Sphingobacteriaceae</taxon>
        <taxon>Mucilaginibacter</taxon>
    </lineage>
</organism>
<dbReference type="EMBL" id="WPIK01000008">
    <property type="protein sequence ID" value="MVN21971.1"/>
    <property type="molecule type" value="Genomic_DNA"/>
</dbReference>
<dbReference type="RefSeq" id="WP_157566783.1">
    <property type="nucleotide sequence ID" value="NZ_WPIK01000008.1"/>
</dbReference>
<gene>
    <name evidence="1" type="ORF">GO621_10530</name>
</gene>
<evidence type="ECO:0000313" key="1">
    <source>
        <dbReference type="EMBL" id="MVN21971.1"/>
    </source>
</evidence>
<reference evidence="1 2" key="1">
    <citation type="submission" date="2019-12" db="EMBL/GenBank/DDBJ databases">
        <title>Mucilaginibacter sp. HMF7410 genome sequencing and assembly.</title>
        <authorList>
            <person name="Kang H."/>
            <person name="Cha I."/>
            <person name="Kim H."/>
            <person name="Joh K."/>
        </authorList>
    </citation>
    <scope>NUCLEOTIDE SEQUENCE [LARGE SCALE GENOMIC DNA]</scope>
    <source>
        <strain evidence="1 2">HMF7410</strain>
    </source>
</reference>
<accession>A0A7K1SXB1</accession>
<evidence type="ECO:0008006" key="3">
    <source>
        <dbReference type="Google" id="ProtNLM"/>
    </source>
</evidence>
<evidence type="ECO:0000313" key="2">
    <source>
        <dbReference type="Proteomes" id="UP000462014"/>
    </source>
</evidence>
<sequence length="101" mass="11371">MTFEPIHVPYCYNEQDAAEQKVIFALGQLGEATAEEVVIKLKQANTDEKITDAEAEKILKNLYDQGLIKAESYEGKFHYNLSKILKPNAGRIDLNDVKDAL</sequence>